<protein>
    <submittedName>
        <fullName evidence="1">Zinc finger protein</fullName>
    </submittedName>
</protein>
<name>A0A0W8FD77_9ZZZZ</name>
<comment type="caution">
    <text evidence="1">The sequence shown here is derived from an EMBL/GenBank/DDBJ whole genome shotgun (WGS) entry which is preliminary data.</text>
</comment>
<accession>A0A0W8FD77</accession>
<evidence type="ECO:0000313" key="1">
    <source>
        <dbReference type="EMBL" id="KUG18828.1"/>
    </source>
</evidence>
<dbReference type="InterPro" id="IPR017211">
    <property type="entry name" value="UCP037465_Znf"/>
</dbReference>
<reference evidence="1" key="1">
    <citation type="journal article" date="2015" name="Proc. Natl. Acad. Sci. U.S.A.">
        <title>Networks of energetic and metabolic interactions define dynamics in microbial communities.</title>
        <authorList>
            <person name="Embree M."/>
            <person name="Liu J.K."/>
            <person name="Al-Bassam M.M."/>
            <person name="Zengler K."/>
        </authorList>
    </citation>
    <scope>NUCLEOTIDE SEQUENCE</scope>
</reference>
<dbReference type="Pfam" id="PF09947">
    <property type="entry name" value="DUF2180"/>
    <property type="match status" value="1"/>
</dbReference>
<proteinExistence type="predicted"/>
<dbReference type="PIRSF" id="PIRSF037465">
    <property type="entry name" value="UCP037465_Znf"/>
    <property type="match status" value="1"/>
</dbReference>
<dbReference type="EMBL" id="LNQE01001356">
    <property type="protein sequence ID" value="KUG18828.1"/>
    <property type="molecule type" value="Genomic_DNA"/>
</dbReference>
<gene>
    <name evidence="1" type="ORF">ASZ90_011457</name>
</gene>
<organism evidence="1">
    <name type="scientific">hydrocarbon metagenome</name>
    <dbReference type="NCBI Taxonomy" id="938273"/>
    <lineage>
        <taxon>unclassified sequences</taxon>
        <taxon>metagenomes</taxon>
        <taxon>ecological metagenomes</taxon>
    </lineage>
</organism>
<dbReference type="AlphaFoldDB" id="A0A0W8FD77"/>
<sequence>MKCYLCALAQKDTDAVAICILCGMGVCMDHLVREELEIWEGGYPFPSKKMKRTLPRILCKPCYAAYHEG</sequence>